<accession>A0A0F9MYJ2</accession>
<dbReference type="AlphaFoldDB" id="A0A0F9MYJ2"/>
<comment type="caution">
    <text evidence="1">The sequence shown here is derived from an EMBL/GenBank/DDBJ whole genome shotgun (WGS) entry which is preliminary data.</text>
</comment>
<gene>
    <name evidence="1" type="ORF">LCGC14_1096490</name>
</gene>
<organism evidence="1">
    <name type="scientific">marine sediment metagenome</name>
    <dbReference type="NCBI Taxonomy" id="412755"/>
    <lineage>
        <taxon>unclassified sequences</taxon>
        <taxon>metagenomes</taxon>
        <taxon>ecological metagenomes</taxon>
    </lineage>
</organism>
<name>A0A0F9MYJ2_9ZZZZ</name>
<evidence type="ECO:0000313" key="1">
    <source>
        <dbReference type="EMBL" id="KKN04522.1"/>
    </source>
</evidence>
<reference evidence="1" key="1">
    <citation type="journal article" date="2015" name="Nature">
        <title>Complex archaea that bridge the gap between prokaryotes and eukaryotes.</title>
        <authorList>
            <person name="Spang A."/>
            <person name="Saw J.H."/>
            <person name="Jorgensen S.L."/>
            <person name="Zaremba-Niedzwiedzka K."/>
            <person name="Martijn J."/>
            <person name="Lind A.E."/>
            <person name="van Eijk R."/>
            <person name="Schleper C."/>
            <person name="Guy L."/>
            <person name="Ettema T.J."/>
        </authorList>
    </citation>
    <scope>NUCLEOTIDE SEQUENCE</scope>
</reference>
<dbReference type="EMBL" id="LAZR01004909">
    <property type="protein sequence ID" value="KKN04522.1"/>
    <property type="molecule type" value="Genomic_DNA"/>
</dbReference>
<proteinExistence type="predicted"/>
<protein>
    <submittedName>
        <fullName evidence="1">Uncharacterized protein</fullName>
    </submittedName>
</protein>
<sequence>MLEIYEKMDLYALLETIEANLSMNIESIYLITKELIGTEEVHDIGFLKEKLKVQIETYLKTIVKNISNYIKNTDKIYNPFIQPLINLDRKKITNYLEKAI</sequence>